<keyword evidence="8" id="KW-0732">Signal</keyword>
<feature type="binding site" evidence="13">
    <location>
        <position position="222"/>
    </location>
    <ligand>
        <name>[4Fe-4S] cluster</name>
        <dbReference type="ChEBI" id="CHEBI:49883"/>
        <label>2</label>
    </ligand>
</feature>
<dbReference type="GO" id="GO:0005886">
    <property type="term" value="C:plasma membrane"/>
    <property type="evidence" value="ECO:0007669"/>
    <property type="project" value="UniProtKB-SubCell"/>
</dbReference>
<dbReference type="Gene3D" id="3.40.50.700">
    <property type="entry name" value="NADH:ubiquinone oxidoreductase-like, 20kDa subunit"/>
    <property type="match status" value="1"/>
</dbReference>
<dbReference type="InterPro" id="IPR037024">
    <property type="entry name" value="NiFe_Hase_small_N_sf"/>
</dbReference>
<evidence type="ECO:0000256" key="13">
    <source>
        <dbReference type="PIRSR" id="PIRSR000310-1"/>
    </source>
</evidence>
<dbReference type="Pfam" id="PF01058">
    <property type="entry name" value="Oxidored_q6"/>
    <property type="match status" value="1"/>
</dbReference>
<dbReference type="GO" id="GO:0051539">
    <property type="term" value="F:4 iron, 4 sulfur cluster binding"/>
    <property type="evidence" value="ECO:0007669"/>
    <property type="project" value="UniProtKB-KW"/>
</dbReference>
<accession>A0A7W2AT37</accession>
<dbReference type="Gene3D" id="4.10.480.10">
    <property type="entry name" value="Cytochrome-c3 hydrogenase, C-terminal domain"/>
    <property type="match status" value="1"/>
</dbReference>
<dbReference type="InterPro" id="IPR001821">
    <property type="entry name" value="NiFe_hydrogenase_ssu"/>
</dbReference>
<dbReference type="GO" id="GO:0044569">
    <property type="term" value="C:[Ni-Fe] hydrogenase complex"/>
    <property type="evidence" value="ECO:0007669"/>
    <property type="project" value="TreeGrafter"/>
</dbReference>
<evidence type="ECO:0000259" key="14">
    <source>
        <dbReference type="Pfam" id="PF01058"/>
    </source>
</evidence>
<comment type="cofactor">
    <cofactor evidence="1">
        <name>[4Fe-4S] cluster</name>
        <dbReference type="ChEBI" id="CHEBI:49883"/>
    </cofactor>
</comment>
<proteinExistence type="inferred from homology"/>
<reference evidence="16 17" key="1">
    <citation type="submission" date="2020-07" db="EMBL/GenBank/DDBJ databases">
        <title>Thermoactinomyces phylogeny.</title>
        <authorList>
            <person name="Dunlap C."/>
        </authorList>
    </citation>
    <scope>NUCLEOTIDE SEQUENCE [LARGE SCALE GENOMIC DNA]</scope>
    <source>
        <strain evidence="16 17">AMNI-1</strain>
    </source>
</reference>
<evidence type="ECO:0000256" key="1">
    <source>
        <dbReference type="ARBA" id="ARBA00001966"/>
    </source>
</evidence>
<feature type="binding site" evidence="13">
    <location>
        <position position="59"/>
    </location>
    <ligand>
        <name>[4Fe-4S] cluster</name>
        <dbReference type="ChEBI" id="CHEBI:49883"/>
        <label>1</label>
    </ligand>
</feature>
<evidence type="ECO:0000256" key="10">
    <source>
        <dbReference type="ARBA" id="ARBA00023004"/>
    </source>
</evidence>
<evidence type="ECO:0000256" key="8">
    <source>
        <dbReference type="ARBA" id="ARBA00022729"/>
    </source>
</evidence>
<dbReference type="InterPro" id="IPR006137">
    <property type="entry name" value="NADH_UbQ_OxRdtase-like_20kDa"/>
</dbReference>
<dbReference type="RefSeq" id="WP_181741748.1">
    <property type="nucleotide sequence ID" value="NZ_JACEOL010000047.1"/>
</dbReference>
<dbReference type="PANTHER" id="PTHR30013:SF6">
    <property type="entry name" value="HYDROGENASE-1 SMALL CHAIN"/>
    <property type="match status" value="1"/>
</dbReference>
<comment type="similarity">
    <text evidence="3">Belongs to the [NiFe]/[NiFeSe] hydrogenase small subunit family.</text>
</comment>
<evidence type="ECO:0000256" key="9">
    <source>
        <dbReference type="ARBA" id="ARBA00023002"/>
    </source>
</evidence>
<dbReference type="Pfam" id="PF14720">
    <property type="entry name" value="NiFe_hyd_SSU_C"/>
    <property type="match status" value="1"/>
</dbReference>
<keyword evidence="11 13" id="KW-0411">Iron-sulfur</keyword>
<keyword evidence="12" id="KW-0472">Membrane</keyword>
<dbReference type="PIRSF" id="PIRSF000310">
    <property type="entry name" value="NiFe_hyd_ssu"/>
    <property type="match status" value="1"/>
</dbReference>
<feature type="binding site" evidence="13">
    <location>
        <position position="265"/>
    </location>
    <ligand>
        <name>[3Fe-4S] cluster</name>
        <dbReference type="ChEBI" id="CHEBI:21137"/>
    </ligand>
</feature>
<evidence type="ECO:0000313" key="16">
    <source>
        <dbReference type="EMBL" id="MBA4603320.1"/>
    </source>
</evidence>
<dbReference type="PANTHER" id="PTHR30013">
    <property type="entry name" value="NIFE / NIFESE HYDROGENASE SMALL SUBUNIT FAMILY MEMBER"/>
    <property type="match status" value="1"/>
</dbReference>
<feature type="binding site" evidence="13">
    <location>
        <position position="250"/>
    </location>
    <ligand>
        <name>[4Fe-4S] cluster</name>
        <dbReference type="ChEBI" id="CHEBI:49883"/>
        <label>2</label>
    </ligand>
</feature>
<keyword evidence="17" id="KW-1185">Reference proteome</keyword>
<gene>
    <name evidence="16" type="ORF">H2C83_13520</name>
</gene>
<sequence>MSIVENRTLDFETELDPDMETCLEIWSDLYGFDKEHIRKALKKQRTPVVWMNALDCTGCTESFLRDANVEKLLLNLITLEYNELLSAASGYQIEQNKESILEKHKGEYILIVEGAIPLKDEYLIIGGRSVREEIIAAAKGAKAVIAFGSCSAWGGLPAASPNPTESVSIAELVPDVPVVLVPGCPPIAEVMVGTLLHLLIYDTAPEIDRKGRPKMFYKQTVHQVCHRKPYFDQGLFAESYGDEGDLKGYCLFKLGCKGPSTFNTCESLGWNSMSCSPISAGSSCIGCSEKNFWDKGPLCYRKVKVKAGVR</sequence>
<dbReference type="GO" id="GO:0009055">
    <property type="term" value="F:electron transfer activity"/>
    <property type="evidence" value="ECO:0007669"/>
    <property type="project" value="TreeGrafter"/>
</dbReference>
<dbReference type="Proteomes" id="UP000538292">
    <property type="component" value="Unassembled WGS sequence"/>
</dbReference>
<dbReference type="GO" id="GO:0051538">
    <property type="term" value="F:3 iron, 4 sulfur cluster binding"/>
    <property type="evidence" value="ECO:0007669"/>
    <property type="project" value="UniProtKB-KW"/>
</dbReference>
<comment type="subunit">
    <text evidence="4">Heterodimer of a large and a small subunit.</text>
</comment>
<evidence type="ECO:0000256" key="11">
    <source>
        <dbReference type="ARBA" id="ARBA00023014"/>
    </source>
</evidence>
<evidence type="ECO:0000256" key="12">
    <source>
        <dbReference type="ARBA" id="ARBA00023136"/>
    </source>
</evidence>
<keyword evidence="7 13" id="KW-0479">Metal-binding</keyword>
<feature type="binding site" evidence="13">
    <location>
        <position position="150"/>
    </location>
    <ligand>
        <name>[4Fe-4S] cluster</name>
        <dbReference type="ChEBI" id="CHEBI:49883"/>
        <label>1</label>
    </ligand>
</feature>
<comment type="caution">
    <text evidence="16">The sequence shown here is derived from an EMBL/GenBank/DDBJ whole genome shotgun (WGS) entry which is preliminary data.</text>
</comment>
<dbReference type="GO" id="GO:0008901">
    <property type="term" value="F:ferredoxin hydrogenase activity"/>
    <property type="evidence" value="ECO:0007669"/>
    <property type="project" value="InterPro"/>
</dbReference>
<organism evidence="16 17">
    <name type="scientific">Thermoactinomyces mirandus</name>
    <dbReference type="NCBI Taxonomy" id="2756294"/>
    <lineage>
        <taxon>Bacteria</taxon>
        <taxon>Bacillati</taxon>
        <taxon>Bacillota</taxon>
        <taxon>Bacilli</taxon>
        <taxon>Bacillales</taxon>
        <taxon>Thermoactinomycetaceae</taxon>
        <taxon>Thermoactinomyces</taxon>
    </lineage>
</organism>
<keyword evidence="9" id="KW-0560">Oxidoreductase</keyword>
<feature type="binding site" evidence="13">
    <location>
        <position position="225"/>
    </location>
    <ligand>
        <name>[4Fe-4S] cluster</name>
        <dbReference type="ChEBI" id="CHEBI:49883"/>
        <label>2</label>
    </ligand>
</feature>
<dbReference type="InterPro" id="IPR037148">
    <property type="entry name" value="NiFe-Hase_small_C_sf"/>
</dbReference>
<dbReference type="PRINTS" id="PR00614">
    <property type="entry name" value="NIHGNASESMLL"/>
</dbReference>
<dbReference type="GO" id="GO:0046872">
    <property type="term" value="F:metal ion binding"/>
    <property type="evidence" value="ECO:0007669"/>
    <property type="project" value="UniProtKB-KW"/>
</dbReference>
<dbReference type="InterPro" id="IPR027394">
    <property type="entry name" value="Cytochrome-c3_hydrogenase_C"/>
</dbReference>
<dbReference type="EMBL" id="JACEOL010000047">
    <property type="protein sequence ID" value="MBA4603320.1"/>
    <property type="molecule type" value="Genomic_DNA"/>
</dbReference>
<dbReference type="GO" id="GO:0009061">
    <property type="term" value="P:anaerobic respiration"/>
    <property type="evidence" value="ECO:0007669"/>
    <property type="project" value="TreeGrafter"/>
</dbReference>
<evidence type="ECO:0000256" key="4">
    <source>
        <dbReference type="ARBA" id="ARBA00011771"/>
    </source>
</evidence>
<evidence type="ECO:0000256" key="2">
    <source>
        <dbReference type="ARBA" id="ARBA00004236"/>
    </source>
</evidence>
<protein>
    <submittedName>
        <fullName evidence="16">Hydrogenase small subunit</fullName>
    </submittedName>
</protein>
<feature type="domain" description="NADH:ubiquinone oxidoreductase-like 20kDa subunit" evidence="14">
    <location>
        <begin position="56"/>
        <end position="198"/>
    </location>
</feature>
<dbReference type="SUPFAM" id="SSF56770">
    <property type="entry name" value="HydA/Nqo6-like"/>
    <property type="match status" value="1"/>
</dbReference>
<keyword evidence="10 13" id="KW-0408">Iron</keyword>
<feature type="binding site" evidence="13">
    <location>
        <position position="287"/>
    </location>
    <ligand>
        <name>[3Fe-4S] cluster</name>
        <dbReference type="ChEBI" id="CHEBI:21137"/>
    </ligand>
</feature>
<feature type="binding site" evidence="13">
    <location>
        <position position="256"/>
    </location>
    <ligand>
        <name>[4Fe-4S] cluster</name>
        <dbReference type="ChEBI" id="CHEBI:49883"/>
        <label>2</label>
    </ligand>
</feature>
<keyword evidence="6 13" id="KW-0004">4Fe-4S</keyword>
<evidence type="ECO:0000256" key="5">
    <source>
        <dbReference type="ARBA" id="ARBA00022475"/>
    </source>
</evidence>
<feature type="domain" description="Cytochrome-c3 hydrogenase C-terminal" evidence="15">
    <location>
        <begin position="217"/>
        <end position="296"/>
    </location>
</feature>
<dbReference type="NCBIfam" id="TIGR00391">
    <property type="entry name" value="hydA"/>
    <property type="match status" value="1"/>
</dbReference>
<evidence type="ECO:0000256" key="3">
    <source>
        <dbReference type="ARBA" id="ARBA00006605"/>
    </source>
</evidence>
<feature type="binding site" evidence="13">
    <location>
        <position position="284"/>
    </location>
    <ligand>
        <name>[3Fe-4S] cluster</name>
        <dbReference type="ChEBI" id="CHEBI:21137"/>
    </ligand>
</feature>
<feature type="binding site" evidence="13">
    <location>
        <position position="56"/>
    </location>
    <ligand>
        <name>[4Fe-4S] cluster</name>
        <dbReference type="ChEBI" id="CHEBI:49883"/>
        <label>1</label>
    </ligand>
</feature>
<name>A0A7W2AT37_9BACL</name>
<comment type="subcellular location">
    <subcellularLocation>
        <location evidence="2">Cell membrane</location>
    </subcellularLocation>
</comment>
<evidence type="ECO:0000256" key="7">
    <source>
        <dbReference type="ARBA" id="ARBA00022723"/>
    </source>
</evidence>
<evidence type="ECO:0000259" key="15">
    <source>
        <dbReference type="Pfam" id="PF14720"/>
    </source>
</evidence>
<evidence type="ECO:0000256" key="6">
    <source>
        <dbReference type="ARBA" id="ARBA00022485"/>
    </source>
</evidence>
<keyword evidence="13" id="KW-0003">3Fe-4S</keyword>
<evidence type="ECO:0000313" key="17">
    <source>
        <dbReference type="Proteomes" id="UP000538292"/>
    </source>
</evidence>
<dbReference type="GO" id="GO:0009375">
    <property type="term" value="C:ferredoxin hydrogenase complex"/>
    <property type="evidence" value="ECO:0007669"/>
    <property type="project" value="InterPro"/>
</dbReference>
<dbReference type="AlphaFoldDB" id="A0A7W2AT37"/>
<keyword evidence="5" id="KW-1003">Cell membrane</keyword>
<feature type="binding site" evidence="13">
    <location>
        <position position="184"/>
    </location>
    <ligand>
        <name>[4Fe-4S] cluster</name>
        <dbReference type="ChEBI" id="CHEBI:49883"/>
        <label>1</label>
    </ligand>
</feature>